<evidence type="ECO:0000313" key="7">
    <source>
        <dbReference type="Proteomes" id="UP000234891"/>
    </source>
</evidence>
<dbReference type="InterPro" id="IPR036244">
    <property type="entry name" value="TipA-like_antibiotic-bd"/>
</dbReference>
<dbReference type="InterPro" id="IPR047057">
    <property type="entry name" value="MerR_fam"/>
</dbReference>
<evidence type="ECO:0000256" key="3">
    <source>
        <dbReference type="ARBA" id="ARBA00023159"/>
    </source>
</evidence>
<dbReference type="SMART" id="SM00422">
    <property type="entry name" value="HTH_MERR"/>
    <property type="match status" value="1"/>
</dbReference>
<dbReference type="InterPro" id="IPR012925">
    <property type="entry name" value="TipAS_dom"/>
</dbReference>
<evidence type="ECO:0000256" key="2">
    <source>
        <dbReference type="ARBA" id="ARBA00023125"/>
    </source>
</evidence>
<dbReference type="PROSITE" id="PS50937">
    <property type="entry name" value="HTH_MERR_2"/>
    <property type="match status" value="1"/>
</dbReference>
<keyword evidence="3" id="KW-0010">Activator</keyword>
<dbReference type="PRINTS" id="PR00040">
    <property type="entry name" value="HTHMERR"/>
</dbReference>
<proteinExistence type="predicted"/>
<dbReference type="GO" id="GO:0003700">
    <property type="term" value="F:DNA-binding transcription factor activity"/>
    <property type="evidence" value="ECO:0007669"/>
    <property type="project" value="InterPro"/>
</dbReference>
<keyword evidence="4" id="KW-0804">Transcription</keyword>
<sequence>MNKKTMAVHEVAALTGITARTLHYYDEIGLLKPSIITEAKYRQYTDEDLSRLQEILFFREVGFALKEIKELLNTPNYNRTEVLNKHLVILEAQKERINTLIALVKKEIEGAKEPTFSAFSNEKIVELQAQFRAEVLERWKNTKAFKEFETVFSPQAKKIQNEQMENFYSTAQSIFEKLSMYENDSVDCPEVQSIVCEWQQYISEHFYECNEQILSYLGVLYITDERFTDFINRFGRDNLAEFFSKAIEVYCKNLNKSDSQY</sequence>
<reference evidence="6 7" key="1">
    <citation type="journal article" date="2017" name="Genome Med.">
        <title>A novel Ruminococcus gnavus clade enriched in inflammatory bowel disease patients.</title>
        <authorList>
            <person name="Hall A.B."/>
            <person name="Yassour M."/>
            <person name="Sauk J."/>
            <person name="Garner A."/>
            <person name="Jiang X."/>
            <person name="Arthur T."/>
            <person name="Lagoudas G.K."/>
            <person name="Vatanen T."/>
            <person name="Fornelos N."/>
            <person name="Wilson R."/>
            <person name="Bertha M."/>
            <person name="Cohen M."/>
            <person name="Garber J."/>
            <person name="Khalili H."/>
            <person name="Gevers D."/>
            <person name="Ananthakrishnan A.N."/>
            <person name="Kugathasan S."/>
            <person name="Lander E.S."/>
            <person name="Blainey P."/>
            <person name="Vlamakis H."/>
            <person name="Xavier R.J."/>
            <person name="Huttenhower C."/>
        </authorList>
    </citation>
    <scope>NUCLEOTIDE SEQUENCE [LARGE SCALE GENOMIC DNA]</scope>
    <source>
        <strain evidence="6 7">RJX1124</strain>
    </source>
</reference>
<protein>
    <submittedName>
        <fullName evidence="6">MerR family transcriptional regulator</fullName>
    </submittedName>
</protein>
<name>A0A2N5PJM9_MEDGN</name>
<dbReference type="Pfam" id="PF13411">
    <property type="entry name" value="MerR_1"/>
    <property type="match status" value="1"/>
</dbReference>
<dbReference type="SUPFAM" id="SSF89082">
    <property type="entry name" value="Antibiotic binding domain of TipA-like multidrug resistance regulators"/>
    <property type="match status" value="1"/>
</dbReference>
<dbReference type="Pfam" id="PF07739">
    <property type="entry name" value="TipAS"/>
    <property type="match status" value="1"/>
</dbReference>
<dbReference type="Proteomes" id="UP000234891">
    <property type="component" value="Unassembled WGS sequence"/>
</dbReference>
<dbReference type="PANTHER" id="PTHR30204:SF90">
    <property type="entry name" value="HTH-TYPE TRANSCRIPTIONAL ACTIVATOR MTA"/>
    <property type="match status" value="1"/>
</dbReference>
<dbReference type="RefSeq" id="WP_101869929.1">
    <property type="nucleotide sequence ID" value="NZ_NIHS01000001.1"/>
</dbReference>
<gene>
    <name evidence="6" type="ORF">CDL26_01305</name>
</gene>
<dbReference type="InterPro" id="IPR000551">
    <property type="entry name" value="MerR-type_HTH_dom"/>
</dbReference>
<evidence type="ECO:0000313" key="6">
    <source>
        <dbReference type="EMBL" id="PLT75322.1"/>
    </source>
</evidence>
<comment type="caution">
    <text evidence="6">The sequence shown here is derived from an EMBL/GenBank/DDBJ whole genome shotgun (WGS) entry which is preliminary data.</text>
</comment>
<dbReference type="InterPro" id="IPR009061">
    <property type="entry name" value="DNA-bd_dom_put_sf"/>
</dbReference>
<dbReference type="SUPFAM" id="SSF46955">
    <property type="entry name" value="Putative DNA-binding domain"/>
    <property type="match status" value="1"/>
</dbReference>
<evidence type="ECO:0000256" key="1">
    <source>
        <dbReference type="ARBA" id="ARBA00023015"/>
    </source>
</evidence>
<dbReference type="EMBL" id="NIHS01000001">
    <property type="protein sequence ID" value="PLT75322.1"/>
    <property type="molecule type" value="Genomic_DNA"/>
</dbReference>
<dbReference type="Gene3D" id="1.10.1660.10">
    <property type="match status" value="1"/>
</dbReference>
<feature type="domain" description="HTH merR-type" evidence="5">
    <location>
        <begin position="5"/>
        <end position="74"/>
    </location>
</feature>
<accession>A0A2N5PJM9</accession>
<dbReference type="PANTHER" id="PTHR30204">
    <property type="entry name" value="REDOX-CYCLING DRUG-SENSING TRANSCRIPTIONAL ACTIVATOR SOXR"/>
    <property type="match status" value="1"/>
</dbReference>
<evidence type="ECO:0000259" key="5">
    <source>
        <dbReference type="PROSITE" id="PS50937"/>
    </source>
</evidence>
<keyword evidence="1" id="KW-0805">Transcription regulation</keyword>
<dbReference type="AlphaFoldDB" id="A0A2N5PJM9"/>
<dbReference type="Gene3D" id="1.10.490.50">
    <property type="entry name" value="Antibiotic binding domain of TipA-like multidrug resistance regulators"/>
    <property type="match status" value="1"/>
</dbReference>
<dbReference type="GO" id="GO:0003677">
    <property type="term" value="F:DNA binding"/>
    <property type="evidence" value="ECO:0007669"/>
    <property type="project" value="UniProtKB-KW"/>
</dbReference>
<organism evidence="6 7">
    <name type="scientific">Mediterraneibacter gnavus</name>
    <name type="common">Ruminococcus gnavus</name>
    <dbReference type="NCBI Taxonomy" id="33038"/>
    <lineage>
        <taxon>Bacteria</taxon>
        <taxon>Bacillati</taxon>
        <taxon>Bacillota</taxon>
        <taxon>Clostridia</taxon>
        <taxon>Lachnospirales</taxon>
        <taxon>Lachnospiraceae</taxon>
        <taxon>Mediterraneibacter</taxon>
    </lineage>
</organism>
<evidence type="ECO:0000256" key="4">
    <source>
        <dbReference type="ARBA" id="ARBA00023163"/>
    </source>
</evidence>
<dbReference type="CDD" id="cd01106">
    <property type="entry name" value="HTH_TipAL-Mta"/>
    <property type="match status" value="1"/>
</dbReference>
<keyword evidence="2" id="KW-0238">DNA-binding</keyword>